<feature type="domain" description="YEATS" evidence="4">
    <location>
        <begin position="361"/>
        <end position="504"/>
    </location>
</feature>
<evidence type="ECO:0000313" key="6">
    <source>
        <dbReference type="Proteomes" id="UP000759537"/>
    </source>
</evidence>
<feature type="compositionally biased region" description="Pro residues" evidence="3">
    <location>
        <begin position="99"/>
        <end position="109"/>
    </location>
</feature>
<dbReference type="Proteomes" id="UP000759537">
    <property type="component" value="Unassembled WGS sequence"/>
</dbReference>
<keyword evidence="1 2" id="KW-0539">Nucleus</keyword>
<feature type="region of interest" description="Disordered" evidence="3">
    <location>
        <begin position="99"/>
        <end position="118"/>
    </location>
</feature>
<comment type="subcellular location">
    <subcellularLocation>
        <location evidence="2">Nucleus</location>
    </subcellularLocation>
</comment>
<accession>A0A9P5JUQ7</accession>
<sequence length="911" mass="98433">MQGDTIAQLMGNAVARQLVLDELNMEICVRERLQETVESRIAWATCLQSSLGAVTEKVPGSTVDIGGANPFQLAAADALNVAEAPLLPILSREARFPTQPTPDVTPLPPATSSTNPYARPYARNTRLRRSPSTIRAAPKLLYFRDTTTNAIARLSCPDCSRGDFPRVQSLLNHCRLQHGREFGTHDDCIRGCAVHVPVDEEAWVIENGSELRHGGLPSLRRLFEIAVGSTGTSLEIASANGTSTTQPNVSQDDSHAPERDSPQISVPLPTLSSTHLSRTLGHHADSPALAPFLGRETKRRGIVVHDENTPVDIDGGDHADLRRRWYKPFSHRSHARPALDVEVPAETPIPQYTANVNPVAEGTRFHIIARVTISDRSLWIPIDQRSASSPDHTHKWVICIEAPTYSLPLGAILDRASVICLSPGTSPVDGAFEMPGPPFVASGTTAHPFLARLRLEWTSGSLNPPLEVDHWVELDTLQAGSPVLGDEQVLDVELDRHTVFLPTVQQTQGSDPWNWDNGSPRIHTEPAPAPPRYVVLLRSLVPKFPLTLRDTKSNVSAPLPYKRVSSAAHFRALIPGRRKAMEWARARALREAYEKLREEEAPGEDYPHLSTGDVFTWLADTGLSLRHAVPRSPPAHATSGKRALEPIPPSTLDTFCPVCGVECASEQNSSWEGPSKGSCCHASPMLRLPLLDVDPIVCAQSQDHPIGIHFAPAEDGPFRWSVREILTATDPTVMFAVRCIIAQLRLSCFPESESTSIASAGVLDPNGSATAPIVDEYDVIIRSNITSTSGPVSESLASCAVLALAVREFARRLVNSAVTAFASDRARENGGPRVVLSPAHVSRGVAGSFLTRGVLAGLPPSPVVLALATMVQHPARDLSPPSVIMEDTSCGDPVSAVHSLSYCALNEAVEG</sequence>
<name>A0A9P5JUQ7_9AGAM</name>
<evidence type="ECO:0000256" key="1">
    <source>
        <dbReference type="ARBA" id="ARBA00023242"/>
    </source>
</evidence>
<proteinExistence type="predicted"/>
<dbReference type="GO" id="GO:0005634">
    <property type="term" value="C:nucleus"/>
    <property type="evidence" value="ECO:0007669"/>
    <property type="project" value="UniProtKB-SubCell"/>
</dbReference>
<dbReference type="OrthoDB" id="1741717at2759"/>
<reference evidence="5" key="1">
    <citation type="submission" date="2019-10" db="EMBL/GenBank/DDBJ databases">
        <authorList>
            <consortium name="DOE Joint Genome Institute"/>
            <person name="Kuo A."/>
            <person name="Miyauchi S."/>
            <person name="Kiss E."/>
            <person name="Drula E."/>
            <person name="Kohler A."/>
            <person name="Sanchez-Garcia M."/>
            <person name="Andreopoulos B."/>
            <person name="Barry K.W."/>
            <person name="Bonito G."/>
            <person name="Buee M."/>
            <person name="Carver A."/>
            <person name="Chen C."/>
            <person name="Cichocki N."/>
            <person name="Clum A."/>
            <person name="Culley D."/>
            <person name="Crous P.W."/>
            <person name="Fauchery L."/>
            <person name="Girlanda M."/>
            <person name="Hayes R."/>
            <person name="Keri Z."/>
            <person name="LaButti K."/>
            <person name="Lipzen A."/>
            <person name="Lombard V."/>
            <person name="Magnuson J."/>
            <person name="Maillard F."/>
            <person name="Morin E."/>
            <person name="Murat C."/>
            <person name="Nolan M."/>
            <person name="Ohm R."/>
            <person name="Pangilinan J."/>
            <person name="Pereira M."/>
            <person name="Perotto S."/>
            <person name="Peter M."/>
            <person name="Riley R."/>
            <person name="Sitrit Y."/>
            <person name="Stielow B."/>
            <person name="Szollosi G."/>
            <person name="Zifcakova L."/>
            <person name="Stursova M."/>
            <person name="Spatafora J.W."/>
            <person name="Tedersoo L."/>
            <person name="Vaario L.-M."/>
            <person name="Yamada A."/>
            <person name="Yan M."/>
            <person name="Wang P."/>
            <person name="Xu J."/>
            <person name="Bruns T."/>
            <person name="Baldrian P."/>
            <person name="Vilgalys R."/>
            <person name="Henrissat B."/>
            <person name="Grigoriev I.V."/>
            <person name="Hibbett D."/>
            <person name="Nagy L.G."/>
            <person name="Martin F.M."/>
        </authorList>
    </citation>
    <scope>NUCLEOTIDE SEQUENCE</scope>
    <source>
        <strain evidence="5">Prilba</strain>
    </source>
</reference>
<feature type="compositionally biased region" description="Basic and acidic residues" evidence="3">
    <location>
        <begin position="252"/>
        <end position="261"/>
    </location>
</feature>
<feature type="region of interest" description="Disordered" evidence="3">
    <location>
        <begin position="238"/>
        <end position="270"/>
    </location>
</feature>
<evidence type="ECO:0000259" key="4">
    <source>
        <dbReference type="PROSITE" id="PS51037"/>
    </source>
</evidence>
<evidence type="ECO:0000256" key="3">
    <source>
        <dbReference type="SAM" id="MobiDB-lite"/>
    </source>
</evidence>
<feature type="compositionally biased region" description="Polar residues" evidence="3">
    <location>
        <begin position="238"/>
        <end position="251"/>
    </location>
</feature>
<organism evidence="5 6">
    <name type="scientific">Russula ochroleuca</name>
    <dbReference type="NCBI Taxonomy" id="152965"/>
    <lineage>
        <taxon>Eukaryota</taxon>
        <taxon>Fungi</taxon>
        <taxon>Dikarya</taxon>
        <taxon>Basidiomycota</taxon>
        <taxon>Agaricomycotina</taxon>
        <taxon>Agaricomycetes</taxon>
        <taxon>Russulales</taxon>
        <taxon>Russulaceae</taxon>
        <taxon>Russula</taxon>
    </lineage>
</organism>
<dbReference type="EMBL" id="WHVB01000048">
    <property type="protein sequence ID" value="KAF8465194.1"/>
    <property type="molecule type" value="Genomic_DNA"/>
</dbReference>
<dbReference type="Pfam" id="PF22951">
    <property type="entry name" value="3HBD"/>
    <property type="match status" value="1"/>
</dbReference>
<dbReference type="InterPro" id="IPR055127">
    <property type="entry name" value="YEATS2_3HBD"/>
</dbReference>
<dbReference type="InterPro" id="IPR038704">
    <property type="entry name" value="YEAST_sf"/>
</dbReference>
<dbReference type="InterPro" id="IPR055129">
    <property type="entry name" value="YEATS_dom"/>
</dbReference>
<dbReference type="AlphaFoldDB" id="A0A9P5JUQ7"/>
<gene>
    <name evidence="5" type="ORF">DFH94DRAFT_821895</name>
</gene>
<dbReference type="Gene3D" id="2.60.40.1970">
    <property type="entry name" value="YEATS domain"/>
    <property type="match status" value="1"/>
</dbReference>
<comment type="caution">
    <text evidence="5">The sequence shown here is derived from an EMBL/GenBank/DDBJ whole genome shotgun (WGS) entry which is preliminary data.</text>
</comment>
<protein>
    <recommendedName>
        <fullName evidence="4">YEATS domain-containing protein</fullName>
    </recommendedName>
</protein>
<evidence type="ECO:0000313" key="5">
    <source>
        <dbReference type="EMBL" id="KAF8465194.1"/>
    </source>
</evidence>
<reference evidence="5" key="2">
    <citation type="journal article" date="2020" name="Nat. Commun.">
        <title>Large-scale genome sequencing of mycorrhizal fungi provides insights into the early evolution of symbiotic traits.</title>
        <authorList>
            <person name="Miyauchi S."/>
            <person name="Kiss E."/>
            <person name="Kuo A."/>
            <person name="Drula E."/>
            <person name="Kohler A."/>
            <person name="Sanchez-Garcia M."/>
            <person name="Morin E."/>
            <person name="Andreopoulos B."/>
            <person name="Barry K.W."/>
            <person name="Bonito G."/>
            <person name="Buee M."/>
            <person name="Carver A."/>
            <person name="Chen C."/>
            <person name="Cichocki N."/>
            <person name="Clum A."/>
            <person name="Culley D."/>
            <person name="Crous P.W."/>
            <person name="Fauchery L."/>
            <person name="Girlanda M."/>
            <person name="Hayes R.D."/>
            <person name="Keri Z."/>
            <person name="LaButti K."/>
            <person name="Lipzen A."/>
            <person name="Lombard V."/>
            <person name="Magnuson J."/>
            <person name="Maillard F."/>
            <person name="Murat C."/>
            <person name="Nolan M."/>
            <person name="Ohm R.A."/>
            <person name="Pangilinan J."/>
            <person name="Pereira M.F."/>
            <person name="Perotto S."/>
            <person name="Peter M."/>
            <person name="Pfister S."/>
            <person name="Riley R."/>
            <person name="Sitrit Y."/>
            <person name="Stielow J.B."/>
            <person name="Szollosi G."/>
            <person name="Zifcakova L."/>
            <person name="Stursova M."/>
            <person name="Spatafora J.W."/>
            <person name="Tedersoo L."/>
            <person name="Vaario L.M."/>
            <person name="Yamada A."/>
            <person name="Yan M."/>
            <person name="Wang P."/>
            <person name="Xu J."/>
            <person name="Bruns T."/>
            <person name="Baldrian P."/>
            <person name="Vilgalys R."/>
            <person name="Dunand C."/>
            <person name="Henrissat B."/>
            <person name="Grigoriev I.V."/>
            <person name="Hibbett D."/>
            <person name="Nagy L.G."/>
            <person name="Martin F.M."/>
        </authorList>
    </citation>
    <scope>NUCLEOTIDE SEQUENCE</scope>
    <source>
        <strain evidence="5">Prilba</strain>
    </source>
</reference>
<keyword evidence="6" id="KW-1185">Reference proteome</keyword>
<dbReference type="PROSITE" id="PS51037">
    <property type="entry name" value="YEATS"/>
    <property type="match status" value="1"/>
</dbReference>
<evidence type="ECO:0000256" key="2">
    <source>
        <dbReference type="PROSITE-ProRule" id="PRU00376"/>
    </source>
</evidence>